<evidence type="ECO:0000313" key="2">
    <source>
        <dbReference type="EMBL" id="CAB3371974.1"/>
    </source>
</evidence>
<keyword evidence="1" id="KW-0732">Signal</keyword>
<proteinExistence type="predicted"/>
<sequence>MQFKIAIAFLIGCAVAADPTKIESRDLTADIIKAQNELSTFTQEALEFSSTYQLILNADILLEINNNFYQIYSSMQALGVHQATIDGIKAIAEQDINVITVATDNLESANLDMISGAYVINSILRNGTLTDLRSNYDLWMGEAYPLFLQRYQQYFNALSVTGNVLELEVAAAINGLEGPEVTAIYVYLQKTNDRINADAALMEREIYVYDFTLNEARLAVEVVMFQVPPSSSNI</sequence>
<gene>
    <name evidence="2" type="ORF">CLODIP_2_CD07695</name>
</gene>
<protein>
    <submittedName>
        <fullName evidence="2">Uncharacterized protein</fullName>
    </submittedName>
</protein>
<name>A0A8S1CVA5_9INSE</name>
<evidence type="ECO:0000313" key="3">
    <source>
        <dbReference type="Proteomes" id="UP000494165"/>
    </source>
</evidence>
<comment type="caution">
    <text evidence="2">The sequence shown here is derived from an EMBL/GenBank/DDBJ whole genome shotgun (WGS) entry which is preliminary data.</text>
</comment>
<dbReference type="EMBL" id="CADEPI010000067">
    <property type="protein sequence ID" value="CAB3371974.1"/>
    <property type="molecule type" value="Genomic_DNA"/>
</dbReference>
<feature type="signal peptide" evidence="1">
    <location>
        <begin position="1"/>
        <end position="16"/>
    </location>
</feature>
<keyword evidence="3" id="KW-1185">Reference proteome</keyword>
<evidence type="ECO:0000256" key="1">
    <source>
        <dbReference type="SAM" id="SignalP"/>
    </source>
</evidence>
<dbReference type="AlphaFoldDB" id="A0A8S1CVA5"/>
<organism evidence="2 3">
    <name type="scientific">Cloeon dipterum</name>
    <dbReference type="NCBI Taxonomy" id="197152"/>
    <lineage>
        <taxon>Eukaryota</taxon>
        <taxon>Metazoa</taxon>
        <taxon>Ecdysozoa</taxon>
        <taxon>Arthropoda</taxon>
        <taxon>Hexapoda</taxon>
        <taxon>Insecta</taxon>
        <taxon>Pterygota</taxon>
        <taxon>Palaeoptera</taxon>
        <taxon>Ephemeroptera</taxon>
        <taxon>Pisciforma</taxon>
        <taxon>Baetidae</taxon>
        <taxon>Cloeon</taxon>
    </lineage>
</organism>
<feature type="chain" id="PRO_5035840421" evidence="1">
    <location>
        <begin position="17"/>
        <end position="234"/>
    </location>
</feature>
<reference evidence="2 3" key="1">
    <citation type="submission" date="2020-04" db="EMBL/GenBank/DDBJ databases">
        <authorList>
            <person name="Alioto T."/>
            <person name="Alioto T."/>
            <person name="Gomez Garrido J."/>
        </authorList>
    </citation>
    <scope>NUCLEOTIDE SEQUENCE [LARGE SCALE GENOMIC DNA]</scope>
</reference>
<accession>A0A8S1CVA5</accession>
<dbReference type="Proteomes" id="UP000494165">
    <property type="component" value="Unassembled WGS sequence"/>
</dbReference>